<sequence>MIALLGAAALSTILPAVHAQTFKLAQNYSGAGFFDLWDFKIGNDATNFWGEPGNMGNVLFLDPPNAKLQNLTYVNDVGNVIVKVDDKTKAAPGGEFGRYSVQLLSKDQVKKGSLVIMDAVHMPFGVRLSRLSFSWRDDELTPLYSFPPSNPLHPPLSRSLHVLPPSRSRTSVLRLARILDDRWRRLASARRNRHRRKRQPGPTQPILPAHYGRMQAPRQRLPLLATYPDTGNLVSSDCFVNATGQATNMGCLIADSDLSFGAGFKNAGGGAFAMLWDDKGIRIWFFTRAKIPSDLPTGTPNPEAWGAPVAYYPQETCDTDKFFGPQTIILNINVCGNFAVDVFATTCPGRGVCTDLVPDPENYHDAFFEIKYITHFTTDAVTSPSTPATGSDKPTGTNKPTTAVGTGSGSGSTPAPTSAGVSSRIVNGLAVAAAAAAGAMFLA</sequence>
<keyword evidence="2" id="KW-0732">Signal</keyword>
<dbReference type="PANTHER" id="PTHR10963:SF24">
    <property type="entry name" value="GLYCOSIDASE C21B10.07-RELATED"/>
    <property type="match status" value="1"/>
</dbReference>
<comment type="caution">
    <text evidence="3">The sequence shown here is derived from an EMBL/GenBank/DDBJ whole genome shotgun (WGS) entry which is preliminary data.</text>
</comment>
<evidence type="ECO:0000313" key="3">
    <source>
        <dbReference type="EMBL" id="KAF5317768.1"/>
    </source>
</evidence>
<dbReference type="SUPFAM" id="SSF49899">
    <property type="entry name" value="Concanavalin A-like lectins/glucanases"/>
    <property type="match status" value="1"/>
</dbReference>
<dbReference type="InterPro" id="IPR013320">
    <property type="entry name" value="ConA-like_dom_sf"/>
</dbReference>
<feature type="region of interest" description="Disordered" evidence="1">
    <location>
        <begin position="189"/>
        <end position="209"/>
    </location>
</feature>
<feature type="compositionally biased region" description="Low complexity" evidence="1">
    <location>
        <begin position="400"/>
        <end position="418"/>
    </location>
</feature>
<protein>
    <submittedName>
        <fullName evidence="3">Uncharacterized protein</fullName>
    </submittedName>
</protein>
<gene>
    <name evidence="3" type="ORF">D9619_012504</name>
</gene>
<dbReference type="GO" id="GO:0009251">
    <property type="term" value="P:glucan catabolic process"/>
    <property type="evidence" value="ECO:0007669"/>
    <property type="project" value="TreeGrafter"/>
</dbReference>
<dbReference type="AlphaFoldDB" id="A0A8H5B895"/>
<organism evidence="3 4">
    <name type="scientific">Psilocybe cf. subviscida</name>
    <dbReference type="NCBI Taxonomy" id="2480587"/>
    <lineage>
        <taxon>Eukaryota</taxon>
        <taxon>Fungi</taxon>
        <taxon>Dikarya</taxon>
        <taxon>Basidiomycota</taxon>
        <taxon>Agaricomycotina</taxon>
        <taxon>Agaricomycetes</taxon>
        <taxon>Agaricomycetidae</taxon>
        <taxon>Agaricales</taxon>
        <taxon>Agaricineae</taxon>
        <taxon>Strophariaceae</taxon>
        <taxon>Psilocybe</taxon>
    </lineage>
</organism>
<reference evidence="3 4" key="1">
    <citation type="journal article" date="2020" name="ISME J.">
        <title>Uncovering the hidden diversity of litter-decomposition mechanisms in mushroom-forming fungi.</title>
        <authorList>
            <person name="Floudas D."/>
            <person name="Bentzer J."/>
            <person name="Ahren D."/>
            <person name="Johansson T."/>
            <person name="Persson P."/>
            <person name="Tunlid A."/>
        </authorList>
    </citation>
    <scope>NUCLEOTIDE SEQUENCE [LARGE SCALE GENOMIC DNA]</scope>
    <source>
        <strain evidence="3 4">CBS 101986</strain>
    </source>
</reference>
<dbReference type="PANTHER" id="PTHR10963">
    <property type="entry name" value="GLYCOSYL HYDROLASE-RELATED"/>
    <property type="match status" value="1"/>
</dbReference>
<dbReference type="OrthoDB" id="192832at2759"/>
<dbReference type="EMBL" id="JAACJJ010000032">
    <property type="protein sequence ID" value="KAF5317768.1"/>
    <property type="molecule type" value="Genomic_DNA"/>
</dbReference>
<feature type="chain" id="PRO_5034338597" evidence="2">
    <location>
        <begin position="20"/>
        <end position="443"/>
    </location>
</feature>
<accession>A0A8H5B895</accession>
<name>A0A8H5B895_9AGAR</name>
<evidence type="ECO:0000313" key="4">
    <source>
        <dbReference type="Proteomes" id="UP000567179"/>
    </source>
</evidence>
<feature type="compositionally biased region" description="Polar residues" evidence="1">
    <location>
        <begin position="382"/>
        <end position="399"/>
    </location>
</feature>
<proteinExistence type="predicted"/>
<evidence type="ECO:0000256" key="1">
    <source>
        <dbReference type="SAM" id="MobiDB-lite"/>
    </source>
</evidence>
<evidence type="ECO:0000256" key="2">
    <source>
        <dbReference type="SAM" id="SignalP"/>
    </source>
</evidence>
<dbReference type="Pfam" id="PF26113">
    <property type="entry name" value="GH16_XgeA"/>
    <property type="match status" value="2"/>
</dbReference>
<feature type="region of interest" description="Disordered" evidence="1">
    <location>
        <begin position="382"/>
        <end position="418"/>
    </location>
</feature>
<keyword evidence="4" id="KW-1185">Reference proteome</keyword>
<dbReference type="InterPro" id="IPR050546">
    <property type="entry name" value="Glycosyl_Hydrlase_16"/>
</dbReference>
<dbReference type="Proteomes" id="UP000567179">
    <property type="component" value="Unassembled WGS sequence"/>
</dbReference>
<feature type="compositionally biased region" description="Basic residues" evidence="1">
    <location>
        <begin position="189"/>
        <end position="199"/>
    </location>
</feature>
<feature type="signal peptide" evidence="2">
    <location>
        <begin position="1"/>
        <end position="19"/>
    </location>
</feature>
<dbReference type="Gene3D" id="2.60.120.200">
    <property type="match status" value="2"/>
</dbReference>